<feature type="domain" description="N-acetyltransferase" evidence="2">
    <location>
        <begin position="138"/>
        <end position="270"/>
    </location>
</feature>
<evidence type="ECO:0000259" key="2">
    <source>
        <dbReference type="PROSITE" id="PS51186"/>
    </source>
</evidence>
<name>A0AAU7LXE1_9BURK</name>
<accession>A0AAU7LXE1</accession>
<gene>
    <name evidence="3" type="ORF">ABLV49_07120</name>
</gene>
<reference evidence="3" key="1">
    <citation type="submission" date="2024-05" db="EMBL/GenBank/DDBJ databases">
        <authorList>
            <person name="Bunk B."/>
            <person name="Swiderski J."/>
            <person name="Sproer C."/>
            <person name="Thiel V."/>
        </authorList>
    </citation>
    <scope>NUCLEOTIDE SEQUENCE</scope>
    <source>
        <strain evidence="3">DSM 17735</strain>
    </source>
</reference>
<keyword evidence="1" id="KW-1133">Transmembrane helix</keyword>
<dbReference type="CDD" id="cd04301">
    <property type="entry name" value="NAT_SF"/>
    <property type="match status" value="1"/>
</dbReference>
<keyword evidence="3" id="KW-0012">Acyltransferase</keyword>
<dbReference type="InterPro" id="IPR000182">
    <property type="entry name" value="GNAT_dom"/>
</dbReference>
<dbReference type="EMBL" id="CP157675">
    <property type="protein sequence ID" value="XBP71558.1"/>
    <property type="molecule type" value="Genomic_DNA"/>
</dbReference>
<dbReference type="InterPro" id="IPR041496">
    <property type="entry name" value="YitH/HolE_GNAT"/>
</dbReference>
<keyword evidence="3" id="KW-0808">Transferase</keyword>
<dbReference type="PROSITE" id="PS51186">
    <property type="entry name" value="GNAT"/>
    <property type="match status" value="2"/>
</dbReference>
<sequence length="281" mass="30538">MNLTHRTLRRDEMPVVLEMAAREGWNPGLHDGDAFHSADPQGFLVAESAGRVLGCISAVSYGAAFGFIGLFIVAPDWRGQGIGRSLWDAGMARLSGRVVGLDGVPAQQDYYRRKGFELAWQNVRFSGTAQPRAAVPDTRIGPLAAIDFASLCADDRRVFPAPREAFLRAWIDMPDACGLAWTERGRMAGWGVIRPCREGYKIGPLVADRADIANALYDALSQQAPAGSAVFLDVPMPNTGALELAHRQGLQRVFETARMYRGAVPACAIERVYGITSFELG</sequence>
<protein>
    <submittedName>
        <fullName evidence="3">GNAT family N-acetyltransferase</fullName>
        <ecNumber evidence="3">2.3.1.-</ecNumber>
    </submittedName>
</protein>
<dbReference type="SUPFAM" id="SSF55729">
    <property type="entry name" value="Acyl-CoA N-acyltransferases (Nat)"/>
    <property type="match status" value="1"/>
</dbReference>
<feature type="transmembrane region" description="Helical" evidence="1">
    <location>
        <begin position="49"/>
        <end position="74"/>
    </location>
</feature>
<dbReference type="RefSeq" id="WP_349280925.1">
    <property type="nucleotide sequence ID" value="NZ_CBCSCU010000068.1"/>
</dbReference>
<dbReference type="EC" id="2.3.1.-" evidence="3"/>
<dbReference type="InterPro" id="IPR016181">
    <property type="entry name" value="Acyl_CoA_acyltransferase"/>
</dbReference>
<dbReference type="InterPro" id="IPR052729">
    <property type="entry name" value="Acyl/Acetyltrans_Enzymes"/>
</dbReference>
<keyword evidence="1" id="KW-0472">Membrane</keyword>
<evidence type="ECO:0000313" key="3">
    <source>
        <dbReference type="EMBL" id="XBP71558.1"/>
    </source>
</evidence>
<dbReference type="GO" id="GO:0016747">
    <property type="term" value="F:acyltransferase activity, transferring groups other than amino-acyl groups"/>
    <property type="evidence" value="ECO:0007669"/>
    <property type="project" value="InterPro"/>
</dbReference>
<dbReference type="PANTHER" id="PTHR47237">
    <property type="entry name" value="SLL0310 PROTEIN"/>
    <property type="match status" value="1"/>
</dbReference>
<dbReference type="AlphaFoldDB" id="A0AAU7LXE1"/>
<dbReference type="Pfam" id="PF13508">
    <property type="entry name" value="Acetyltransf_7"/>
    <property type="match status" value="1"/>
</dbReference>
<organism evidence="3">
    <name type="scientific">Polaromonas hydrogenivorans</name>
    <dbReference type="NCBI Taxonomy" id="335476"/>
    <lineage>
        <taxon>Bacteria</taxon>
        <taxon>Pseudomonadati</taxon>
        <taxon>Pseudomonadota</taxon>
        <taxon>Betaproteobacteria</taxon>
        <taxon>Burkholderiales</taxon>
        <taxon>Comamonadaceae</taxon>
        <taxon>Polaromonas</taxon>
    </lineage>
</organism>
<evidence type="ECO:0000256" key="1">
    <source>
        <dbReference type="SAM" id="Phobius"/>
    </source>
</evidence>
<dbReference type="Gene3D" id="3.40.630.30">
    <property type="match status" value="1"/>
</dbReference>
<feature type="domain" description="N-acetyltransferase" evidence="2">
    <location>
        <begin position="3"/>
        <end position="142"/>
    </location>
</feature>
<dbReference type="Pfam" id="PF18014">
    <property type="entry name" value="Acetyltransf_18"/>
    <property type="match status" value="1"/>
</dbReference>
<proteinExistence type="predicted"/>
<dbReference type="PANTHER" id="PTHR47237:SF1">
    <property type="entry name" value="SLL0310 PROTEIN"/>
    <property type="match status" value="1"/>
</dbReference>
<keyword evidence="1" id="KW-0812">Transmembrane</keyword>
<dbReference type="Gene3D" id="3.40.630.90">
    <property type="match status" value="1"/>
</dbReference>